<keyword evidence="3" id="KW-1185">Reference proteome</keyword>
<dbReference type="Gramene" id="OB01G34210.1">
    <property type="protein sequence ID" value="OB01G34210.1"/>
    <property type="gene ID" value="OB01G34210"/>
</dbReference>
<evidence type="ECO:0000313" key="3">
    <source>
        <dbReference type="Proteomes" id="UP000006038"/>
    </source>
</evidence>
<feature type="transmembrane region" description="Helical" evidence="1">
    <location>
        <begin position="109"/>
        <end position="131"/>
    </location>
</feature>
<organism evidence="2">
    <name type="scientific">Oryza brachyantha</name>
    <name type="common">malo sina</name>
    <dbReference type="NCBI Taxonomy" id="4533"/>
    <lineage>
        <taxon>Eukaryota</taxon>
        <taxon>Viridiplantae</taxon>
        <taxon>Streptophyta</taxon>
        <taxon>Embryophyta</taxon>
        <taxon>Tracheophyta</taxon>
        <taxon>Spermatophyta</taxon>
        <taxon>Magnoliopsida</taxon>
        <taxon>Liliopsida</taxon>
        <taxon>Poales</taxon>
        <taxon>Poaceae</taxon>
        <taxon>BOP clade</taxon>
        <taxon>Oryzoideae</taxon>
        <taxon>Oryzeae</taxon>
        <taxon>Oryzinae</taxon>
        <taxon>Oryza</taxon>
    </lineage>
</organism>
<feature type="transmembrane region" description="Helical" evidence="1">
    <location>
        <begin position="46"/>
        <end position="66"/>
    </location>
</feature>
<protein>
    <submittedName>
        <fullName evidence="2">Uncharacterized protein</fullName>
    </submittedName>
</protein>
<feature type="transmembrane region" description="Helical" evidence="1">
    <location>
        <begin position="143"/>
        <end position="164"/>
    </location>
</feature>
<feature type="transmembrane region" description="Helical" evidence="1">
    <location>
        <begin position="222"/>
        <end position="243"/>
    </location>
</feature>
<keyword evidence="1" id="KW-0472">Membrane</keyword>
<dbReference type="HOGENOM" id="CLU_061065_0_0_1"/>
<dbReference type="OMA" id="LANIMSW"/>
<dbReference type="RefSeq" id="XP_040382007.1">
    <property type="nucleotide sequence ID" value="XM_040526073.1"/>
</dbReference>
<keyword evidence="1" id="KW-1133">Transmembrane helix</keyword>
<feature type="transmembrane region" description="Helical" evidence="1">
    <location>
        <begin position="7"/>
        <end position="26"/>
    </location>
</feature>
<feature type="transmembrane region" description="Helical" evidence="1">
    <location>
        <begin position="249"/>
        <end position="271"/>
    </location>
</feature>
<gene>
    <name evidence="2" type="primary">LOC102705399</name>
</gene>
<accession>J3L2G5</accession>
<evidence type="ECO:0000256" key="1">
    <source>
        <dbReference type="SAM" id="Phobius"/>
    </source>
</evidence>
<dbReference type="OrthoDB" id="595512at2759"/>
<sequence length="282" mass="31159">MGRIGCLYFLFVLSVTIVVGYVSYFSDVILGKATPPSPEKGFDSSTIIMGAVLSALSFATPYIVHWSTGCNRNAFMEIYTYSAVISAGCATFAWLLYSLCQLHRADGRIVGVTTVVIYTIGLTIFCVTLTIKFSPNGVVSGKVCWATVISLLIITIVLMLMALFGPLKRDTRLANIISAIAAVAQLFSSLLPFADLCNSCISQGQAPDAQVPPFRNRRKLSIYMSLLDATFMMYWAIYCIHHYERSTFWLANIMSWILSWISASLSIYKALRPVMAQAERGR</sequence>
<dbReference type="AlphaFoldDB" id="J3L2G5"/>
<proteinExistence type="predicted"/>
<dbReference type="EnsemblPlants" id="OB01G34210.1">
    <property type="protein sequence ID" value="OB01G34210.1"/>
    <property type="gene ID" value="OB01G34210"/>
</dbReference>
<dbReference type="GeneID" id="102705399"/>
<name>J3L2G5_ORYBR</name>
<keyword evidence="1" id="KW-0812">Transmembrane</keyword>
<reference evidence="2" key="2">
    <citation type="submission" date="2013-04" db="UniProtKB">
        <authorList>
            <consortium name="EnsemblPlants"/>
        </authorList>
    </citation>
    <scope>IDENTIFICATION</scope>
</reference>
<feature type="transmembrane region" description="Helical" evidence="1">
    <location>
        <begin position="176"/>
        <end position="201"/>
    </location>
</feature>
<dbReference type="Proteomes" id="UP000006038">
    <property type="component" value="Chromosome 1"/>
</dbReference>
<feature type="transmembrane region" description="Helical" evidence="1">
    <location>
        <begin position="78"/>
        <end position="97"/>
    </location>
</feature>
<reference evidence="2" key="1">
    <citation type="journal article" date="2013" name="Nat. Commun.">
        <title>Whole-genome sequencing of Oryza brachyantha reveals mechanisms underlying Oryza genome evolution.</title>
        <authorList>
            <person name="Chen J."/>
            <person name="Huang Q."/>
            <person name="Gao D."/>
            <person name="Wang J."/>
            <person name="Lang Y."/>
            <person name="Liu T."/>
            <person name="Li B."/>
            <person name="Bai Z."/>
            <person name="Luis Goicoechea J."/>
            <person name="Liang C."/>
            <person name="Chen C."/>
            <person name="Zhang W."/>
            <person name="Sun S."/>
            <person name="Liao Y."/>
            <person name="Zhang X."/>
            <person name="Yang L."/>
            <person name="Song C."/>
            <person name="Wang M."/>
            <person name="Shi J."/>
            <person name="Liu G."/>
            <person name="Liu J."/>
            <person name="Zhou H."/>
            <person name="Zhou W."/>
            <person name="Yu Q."/>
            <person name="An N."/>
            <person name="Chen Y."/>
            <person name="Cai Q."/>
            <person name="Wang B."/>
            <person name="Liu B."/>
            <person name="Min J."/>
            <person name="Huang Y."/>
            <person name="Wu H."/>
            <person name="Li Z."/>
            <person name="Zhang Y."/>
            <person name="Yin Y."/>
            <person name="Song W."/>
            <person name="Jiang J."/>
            <person name="Jackson S.A."/>
            <person name="Wing R.A."/>
            <person name="Wang J."/>
            <person name="Chen M."/>
        </authorList>
    </citation>
    <scope>NUCLEOTIDE SEQUENCE [LARGE SCALE GENOMIC DNA]</scope>
    <source>
        <strain evidence="2">cv. IRGC 101232</strain>
    </source>
</reference>
<evidence type="ECO:0000313" key="2">
    <source>
        <dbReference type="EnsemblPlants" id="OB01G34210.1"/>
    </source>
</evidence>